<keyword evidence="2 5" id="KW-0812">Transmembrane</keyword>
<evidence type="ECO:0000256" key="5">
    <source>
        <dbReference type="SAM" id="Phobius"/>
    </source>
</evidence>
<dbReference type="InterPro" id="IPR012451">
    <property type="entry name" value="DUF1656"/>
</dbReference>
<feature type="transmembrane region" description="Helical" evidence="5">
    <location>
        <begin position="6"/>
        <end position="29"/>
    </location>
</feature>
<dbReference type="EMBL" id="CP012333">
    <property type="protein sequence ID" value="AKV03705.1"/>
    <property type="molecule type" value="Genomic_DNA"/>
</dbReference>
<accession>A0A0K1QE66</accession>
<dbReference type="AlphaFoldDB" id="A0A0K1QE66"/>
<evidence type="ECO:0000256" key="1">
    <source>
        <dbReference type="ARBA" id="ARBA00022475"/>
    </source>
</evidence>
<evidence type="ECO:0008006" key="8">
    <source>
        <dbReference type="Google" id="ProtNLM"/>
    </source>
</evidence>
<dbReference type="STRING" id="1391654.AKJ09_10368"/>
<keyword evidence="7" id="KW-1185">Reference proteome</keyword>
<protein>
    <recommendedName>
        <fullName evidence="8">DUF1656 domain-containing protein</fullName>
    </recommendedName>
</protein>
<evidence type="ECO:0000313" key="6">
    <source>
        <dbReference type="EMBL" id="AKV03705.1"/>
    </source>
</evidence>
<name>A0A0K1QE66_9BACT</name>
<dbReference type="Proteomes" id="UP000064967">
    <property type="component" value="Chromosome"/>
</dbReference>
<dbReference type="KEGG" id="llu:AKJ09_10368"/>
<feature type="transmembrane region" description="Helical" evidence="5">
    <location>
        <begin position="41"/>
        <end position="60"/>
    </location>
</feature>
<keyword evidence="1" id="KW-1003">Cell membrane</keyword>
<organism evidence="6 7">
    <name type="scientific">Labilithrix luteola</name>
    <dbReference type="NCBI Taxonomy" id="1391654"/>
    <lineage>
        <taxon>Bacteria</taxon>
        <taxon>Pseudomonadati</taxon>
        <taxon>Myxococcota</taxon>
        <taxon>Polyangia</taxon>
        <taxon>Polyangiales</taxon>
        <taxon>Labilitrichaceae</taxon>
        <taxon>Labilithrix</taxon>
    </lineage>
</organism>
<evidence type="ECO:0000256" key="3">
    <source>
        <dbReference type="ARBA" id="ARBA00022989"/>
    </source>
</evidence>
<gene>
    <name evidence="6" type="ORF">AKJ09_10368</name>
</gene>
<reference evidence="6 7" key="1">
    <citation type="submission" date="2015-08" db="EMBL/GenBank/DDBJ databases">
        <authorList>
            <person name="Babu N.S."/>
            <person name="Beckwith C.J."/>
            <person name="Beseler K.G."/>
            <person name="Brison A."/>
            <person name="Carone J.V."/>
            <person name="Caskin T.P."/>
            <person name="Diamond M."/>
            <person name="Durham M.E."/>
            <person name="Foxe J.M."/>
            <person name="Go M."/>
            <person name="Henderson B.A."/>
            <person name="Jones I.B."/>
            <person name="McGettigan J.A."/>
            <person name="Micheletti S.J."/>
            <person name="Nasrallah M.E."/>
            <person name="Ortiz D."/>
            <person name="Piller C.R."/>
            <person name="Privatt S.R."/>
            <person name="Schneider S.L."/>
            <person name="Sharp S."/>
            <person name="Smith T.C."/>
            <person name="Stanton J.D."/>
            <person name="Ullery H.E."/>
            <person name="Wilson R.J."/>
            <person name="Serrano M.G."/>
            <person name="Buck G."/>
            <person name="Lee V."/>
            <person name="Wang Y."/>
            <person name="Carvalho R."/>
            <person name="Voegtly L."/>
            <person name="Shi R."/>
            <person name="Duckworth R."/>
            <person name="Johnson A."/>
            <person name="Loviza R."/>
            <person name="Walstead R."/>
            <person name="Shah Z."/>
            <person name="Kiflezghi M."/>
            <person name="Wade K."/>
            <person name="Ball S.L."/>
            <person name="Bradley K.W."/>
            <person name="Asai D.J."/>
            <person name="Bowman C.A."/>
            <person name="Russell D.A."/>
            <person name="Pope W.H."/>
            <person name="Jacobs-Sera D."/>
            <person name="Hendrix R.W."/>
            <person name="Hatfull G.F."/>
        </authorList>
    </citation>
    <scope>NUCLEOTIDE SEQUENCE [LARGE SCALE GENOMIC DNA]</scope>
    <source>
        <strain evidence="6 7">DSM 27648</strain>
    </source>
</reference>
<dbReference type="Pfam" id="PF07869">
    <property type="entry name" value="DUF1656"/>
    <property type="match status" value="1"/>
</dbReference>
<dbReference type="OrthoDB" id="7021192at2"/>
<proteinExistence type="predicted"/>
<keyword evidence="3 5" id="KW-1133">Transmembrane helix</keyword>
<keyword evidence="4 5" id="KW-0472">Membrane</keyword>
<sequence length="68" mass="7772">MIHETSIVGLFLSPLLVSAFFALVASWSLRRFLRAFGMYRYVFHGALFDLALYVILWSAISSLWEIAS</sequence>
<evidence type="ECO:0000313" key="7">
    <source>
        <dbReference type="Proteomes" id="UP000064967"/>
    </source>
</evidence>
<dbReference type="RefSeq" id="WP_146654429.1">
    <property type="nucleotide sequence ID" value="NZ_CP012333.1"/>
</dbReference>
<evidence type="ECO:0000256" key="4">
    <source>
        <dbReference type="ARBA" id="ARBA00023136"/>
    </source>
</evidence>
<evidence type="ECO:0000256" key="2">
    <source>
        <dbReference type="ARBA" id="ARBA00022692"/>
    </source>
</evidence>